<dbReference type="OrthoDB" id="6101366at2759"/>
<dbReference type="SMART" id="SM00254">
    <property type="entry name" value="ShKT"/>
    <property type="match status" value="3"/>
</dbReference>
<keyword evidence="3" id="KW-1185">Reference proteome</keyword>
<evidence type="ECO:0000259" key="1">
    <source>
        <dbReference type="PROSITE" id="PS50184"/>
    </source>
</evidence>
<feature type="domain" description="VWFC" evidence="1">
    <location>
        <begin position="167"/>
        <end position="232"/>
    </location>
</feature>
<sequence length="378" mass="42695">MIVVDYIRKLVTTIWLRRKCSFYIYKFVIYFKDGKCRYKGITYHRGETWTDGCDYDCECVDGHTGRYSCTNRCRIYFGLPDHCSLIQKSKECCKQPQCSINQHTRTIASSFSGSGSISGHGIEQSREATLPPCVNNNPNCHLYGIEFCSNFLTWSADYCRQYCNLCNKCIFNGKNFSQGDKWLDGCDTECVCEDARYGYYRCISICPTYSTLPSGCRLMKTTGDCCQSITCETGYLQNSSMNTISGNTSSVQNVTQLYITTTAQTTTQPNPLTQCIDSTYIKCSDSHVCKDTYLRRLCPVTCKLCDRCLDIAHCTNINDGHSSDISNMNMHVFYLKLFAVQTTTPPCVDVTYIDCDDGHVCSDAYLRQKCPMTCGICG</sequence>
<reference evidence="2" key="1">
    <citation type="submission" date="2021-03" db="EMBL/GenBank/DDBJ databases">
        <authorList>
            <person name="Bekaert M."/>
        </authorList>
    </citation>
    <scope>NUCLEOTIDE SEQUENCE</scope>
</reference>
<evidence type="ECO:0000313" key="3">
    <source>
        <dbReference type="Proteomes" id="UP000683360"/>
    </source>
</evidence>
<dbReference type="AlphaFoldDB" id="A0A8S3UL69"/>
<name>A0A8S3UL69_MYTED</name>
<organism evidence="2 3">
    <name type="scientific">Mytilus edulis</name>
    <name type="common">Blue mussel</name>
    <dbReference type="NCBI Taxonomy" id="6550"/>
    <lineage>
        <taxon>Eukaryota</taxon>
        <taxon>Metazoa</taxon>
        <taxon>Spiralia</taxon>
        <taxon>Lophotrochozoa</taxon>
        <taxon>Mollusca</taxon>
        <taxon>Bivalvia</taxon>
        <taxon>Autobranchia</taxon>
        <taxon>Pteriomorphia</taxon>
        <taxon>Mytilida</taxon>
        <taxon>Mytiloidea</taxon>
        <taxon>Mytilidae</taxon>
        <taxon>Mytilinae</taxon>
        <taxon>Mytilus</taxon>
    </lineage>
</organism>
<dbReference type="InterPro" id="IPR003582">
    <property type="entry name" value="ShKT_dom"/>
</dbReference>
<dbReference type="Proteomes" id="UP000683360">
    <property type="component" value="Unassembled WGS sequence"/>
</dbReference>
<evidence type="ECO:0000313" key="2">
    <source>
        <dbReference type="EMBL" id="CAG2246047.1"/>
    </source>
</evidence>
<proteinExistence type="predicted"/>
<gene>
    <name evidence="2" type="ORF">MEDL_58050</name>
</gene>
<dbReference type="InterPro" id="IPR001007">
    <property type="entry name" value="VWF_dom"/>
</dbReference>
<dbReference type="EMBL" id="CAJPWZ010002824">
    <property type="protein sequence ID" value="CAG2246047.1"/>
    <property type="molecule type" value="Genomic_DNA"/>
</dbReference>
<comment type="caution">
    <text evidence="2">The sequence shown here is derived from an EMBL/GenBank/DDBJ whole genome shotgun (WGS) entry which is preliminary data.</text>
</comment>
<dbReference type="SMART" id="SM00214">
    <property type="entry name" value="VWC"/>
    <property type="match status" value="2"/>
</dbReference>
<protein>
    <recommendedName>
        <fullName evidence="1">VWFC domain-containing protein</fullName>
    </recommendedName>
</protein>
<dbReference type="PROSITE" id="PS50184">
    <property type="entry name" value="VWFC_2"/>
    <property type="match status" value="1"/>
</dbReference>
<accession>A0A8S3UL69</accession>